<name>A0ABP4E5Q6_9ACTN</name>
<comment type="caution">
    <text evidence="1">The sequence shown here is derived from an EMBL/GenBank/DDBJ whole genome shotgun (WGS) entry which is preliminary data.</text>
</comment>
<dbReference type="Pfam" id="PF01663">
    <property type="entry name" value="Phosphodiest"/>
    <property type="match status" value="1"/>
</dbReference>
<protein>
    <submittedName>
        <fullName evidence="1">Alkaline phosphatase family protein</fullName>
    </submittedName>
</protein>
<dbReference type="Gene3D" id="3.40.720.10">
    <property type="entry name" value="Alkaline Phosphatase, subunit A"/>
    <property type="match status" value="1"/>
</dbReference>
<proteinExistence type="predicted"/>
<reference evidence="2" key="1">
    <citation type="journal article" date="2019" name="Int. J. Syst. Evol. Microbiol.">
        <title>The Global Catalogue of Microorganisms (GCM) 10K type strain sequencing project: providing services to taxonomists for standard genome sequencing and annotation.</title>
        <authorList>
            <consortium name="The Broad Institute Genomics Platform"/>
            <consortium name="The Broad Institute Genome Sequencing Center for Infectious Disease"/>
            <person name="Wu L."/>
            <person name="Ma J."/>
        </authorList>
    </citation>
    <scope>NUCLEOTIDE SEQUENCE [LARGE SCALE GENOMIC DNA]</scope>
    <source>
        <strain evidence="2">JCM 13008</strain>
    </source>
</reference>
<dbReference type="SUPFAM" id="SSF53649">
    <property type="entry name" value="Alkaline phosphatase-like"/>
    <property type="match status" value="1"/>
</dbReference>
<dbReference type="RefSeq" id="WP_343991107.1">
    <property type="nucleotide sequence ID" value="NZ_BAAALG010000002.1"/>
</dbReference>
<dbReference type="PANTHER" id="PTHR10151">
    <property type="entry name" value="ECTONUCLEOTIDE PYROPHOSPHATASE/PHOSPHODIESTERASE"/>
    <property type="match status" value="1"/>
</dbReference>
<evidence type="ECO:0000313" key="2">
    <source>
        <dbReference type="Proteomes" id="UP001501581"/>
    </source>
</evidence>
<dbReference type="EMBL" id="BAAALG010000002">
    <property type="protein sequence ID" value="GAA1093107.1"/>
    <property type="molecule type" value="Genomic_DNA"/>
</dbReference>
<organism evidence="1 2">
    <name type="scientific">Nocardioides dubius</name>
    <dbReference type="NCBI Taxonomy" id="317019"/>
    <lineage>
        <taxon>Bacteria</taxon>
        <taxon>Bacillati</taxon>
        <taxon>Actinomycetota</taxon>
        <taxon>Actinomycetes</taxon>
        <taxon>Propionibacteriales</taxon>
        <taxon>Nocardioidaceae</taxon>
        <taxon>Nocardioides</taxon>
    </lineage>
</organism>
<dbReference type="InterPro" id="IPR002591">
    <property type="entry name" value="Phosphodiest/P_Trfase"/>
</dbReference>
<evidence type="ECO:0000313" key="1">
    <source>
        <dbReference type="EMBL" id="GAA1093107.1"/>
    </source>
</evidence>
<sequence length="370" mass="39306">MSSPLVVPAYADRSLADVVPAVASALGATHGGPAGLVLPDASSYVILLIDGLGERLLQRYAHVAPFLSSLSGRPGTAGVPSTTATSLTSLGTGLAPGQHGLVGYTARVPGTDQLLNHLLWDQEIDPEQWQPHPTAFSELTRVGVAVSNVNKRHFDGSGLTVAGHRGATFIGADLVGERIAAVVAAAALAPALVYTYEGDLDYTGHRHGVASAEWLQQLAAIDSTTEQLREALPSSVRLLVVADHGMIDSPAERRIDVDTTPGLRDGVVLLGGEARFRHLYCRNGAVADVVATWRERLGEDATVLTRDEAIGRGWFGRVEENVVPRLGEVMVACHSDFTVVSSRDFPLEQRLIGFHGSLTEDEMRIPILLA</sequence>
<dbReference type="PANTHER" id="PTHR10151:SF120">
    <property type="entry name" value="BIS(5'-ADENOSYL)-TRIPHOSPHATASE"/>
    <property type="match status" value="1"/>
</dbReference>
<gene>
    <name evidence="1" type="ORF">GCM10009668_05470</name>
</gene>
<accession>A0ABP4E5Q6</accession>
<dbReference type="InterPro" id="IPR017850">
    <property type="entry name" value="Alkaline_phosphatase_core_sf"/>
</dbReference>
<dbReference type="Proteomes" id="UP001501581">
    <property type="component" value="Unassembled WGS sequence"/>
</dbReference>
<keyword evidence="2" id="KW-1185">Reference proteome</keyword>